<dbReference type="SUPFAM" id="SSF55486">
    <property type="entry name" value="Metalloproteases ('zincins'), catalytic domain"/>
    <property type="match status" value="1"/>
</dbReference>
<dbReference type="InterPro" id="IPR038555">
    <property type="entry name" value="Zincin_1_sf"/>
</dbReference>
<comment type="caution">
    <text evidence="1">The sequence shown here is derived from an EMBL/GenBank/DDBJ whole genome shotgun (WGS) entry which is preliminary data.</text>
</comment>
<dbReference type="STRING" id="1798371.A2W14_04180"/>
<name>A0A1F5YPP7_9BACT</name>
<proteinExistence type="predicted"/>
<sequence>MLYTRKEFETIVAESLDSLPEEFGQKIENVSVEVEEWPTREDLKTPGVAPGGSLFGLYWGVPKTNRAFYANALPDKIIIFAGPIISYFGYDRQILKEKIRETVLHEIAHHFGMTDEEIKKARR</sequence>
<organism evidence="1 2">
    <name type="scientific">Candidatus Gottesmanbacteria bacterium RBG_16_37_8</name>
    <dbReference type="NCBI Taxonomy" id="1798371"/>
    <lineage>
        <taxon>Bacteria</taxon>
        <taxon>Candidatus Gottesmaniibacteriota</taxon>
    </lineage>
</organism>
<evidence type="ECO:0000313" key="2">
    <source>
        <dbReference type="Proteomes" id="UP000176665"/>
    </source>
</evidence>
<dbReference type="AlphaFoldDB" id="A0A1F5YPP7"/>
<evidence type="ECO:0000313" key="1">
    <source>
        <dbReference type="EMBL" id="OGG02085.1"/>
    </source>
</evidence>
<dbReference type="EMBL" id="MFJA01000077">
    <property type="protein sequence ID" value="OGG02085.1"/>
    <property type="molecule type" value="Genomic_DNA"/>
</dbReference>
<dbReference type="Gene3D" id="3.30.2010.20">
    <property type="match status" value="1"/>
</dbReference>
<accession>A0A1F5YPP7</accession>
<dbReference type="CDD" id="cd12952">
    <property type="entry name" value="MMP_ACEL2062"/>
    <property type="match status" value="1"/>
</dbReference>
<dbReference type="InterPro" id="IPR010428">
    <property type="entry name" value="Zincin_1"/>
</dbReference>
<evidence type="ECO:0008006" key="3">
    <source>
        <dbReference type="Google" id="ProtNLM"/>
    </source>
</evidence>
<dbReference type="Proteomes" id="UP000176665">
    <property type="component" value="Unassembled WGS sequence"/>
</dbReference>
<gene>
    <name evidence="1" type="ORF">A2W14_04180</name>
</gene>
<reference evidence="1 2" key="1">
    <citation type="journal article" date="2016" name="Nat. Commun.">
        <title>Thousands of microbial genomes shed light on interconnected biogeochemical processes in an aquifer system.</title>
        <authorList>
            <person name="Anantharaman K."/>
            <person name="Brown C.T."/>
            <person name="Hug L.A."/>
            <person name="Sharon I."/>
            <person name="Castelle C.J."/>
            <person name="Probst A.J."/>
            <person name="Thomas B.C."/>
            <person name="Singh A."/>
            <person name="Wilkins M.J."/>
            <person name="Karaoz U."/>
            <person name="Brodie E.L."/>
            <person name="Williams K.H."/>
            <person name="Hubbard S.S."/>
            <person name="Banfield J.F."/>
        </authorList>
    </citation>
    <scope>NUCLEOTIDE SEQUENCE [LARGE SCALE GENOMIC DNA]</scope>
</reference>
<dbReference type="Pfam" id="PF06262">
    <property type="entry name" value="Zincin_1"/>
    <property type="match status" value="1"/>
</dbReference>
<protein>
    <recommendedName>
        <fullName evidence="3">Metallopeptidase family protein</fullName>
    </recommendedName>
</protein>